<evidence type="ECO:0000256" key="1">
    <source>
        <dbReference type="SAM" id="MobiDB-lite"/>
    </source>
</evidence>
<dbReference type="PANTHER" id="PTHR34555">
    <property type="entry name" value="INTEGRAL MEMBRANE HEMOLYSIN-III-LIKE PROTEIN"/>
    <property type="match status" value="1"/>
</dbReference>
<proteinExistence type="predicted"/>
<reference evidence="2" key="1">
    <citation type="journal article" date="2023" name="GigaByte">
        <title>Genome assembly of the bearded iris, Iris pallida Lam.</title>
        <authorList>
            <person name="Bruccoleri R.E."/>
            <person name="Oakeley E.J."/>
            <person name="Faust A.M.E."/>
            <person name="Altorfer M."/>
            <person name="Dessus-Babus S."/>
            <person name="Burckhardt D."/>
            <person name="Oertli M."/>
            <person name="Naumann U."/>
            <person name="Petersen F."/>
            <person name="Wong J."/>
        </authorList>
    </citation>
    <scope>NUCLEOTIDE SEQUENCE</scope>
    <source>
        <strain evidence="2">GSM-AAB239-AS_SAM_17_03QT</strain>
    </source>
</reference>
<feature type="region of interest" description="Disordered" evidence="1">
    <location>
        <begin position="276"/>
        <end position="311"/>
    </location>
</feature>
<feature type="compositionally biased region" description="Basic and acidic residues" evidence="1">
    <location>
        <begin position="103"/>
        <end position="115"/>
    </location>
</feature>
<sequence length="501" mass="54612">MVQRMREKFKEYKLVNGGTSMATGDKQQPISGKNSETRDLPSETVNTVPTATGNSPLLRGGTVSDSIKVSGTKRQQTSYPSSPAHSQPPSTTGTNGHLVYVRRKLETESGKEDGSHSTLGKKFIGSCSSDPKSQLRLEQDVLTSLPVSTSVPSVSLNMSSGGPAPAYPPGKFLAGLPVPAPNYSTVPTTIPNTGIVFQPEAHRIPTMVPVQTERQSVSACIPVQSRSQRVTTSVVFQPEAQRIPTGVHVQPETQRVATGISVQSEAKRVTTGVVSEPEDHRIPTGVPVQPERQRVATGTSLQSEPQRATTGVVSQTEAQSFPTEVPIHPERERVSTGVSVHSEPHRVTTRVVSQPEAQRVPTGVPVQPERQRVATGVSVQSEPQRVTAGVLLQPQAQRIPIGVPVRPEPQRQRDQHWEERFLRLQMYLKNCNESSQEEYMKLLRSLSAAGRSKHAYELERRAIRLMVEEAKELKSMKILNVLGKALPDGLPSARTQIHSVD</sequence>
<dbReference type="AlphaFoldDB" id="A0AAX6H643"/>
<dbReference type="PANTHER" id="PTHR34555:SF1">
    <property type="entry name" value="INTEGRAL MEMBRANE HEMOLYSIN-III-LIKE PROTEIN"/>
    <property type="match status" value="1"/>
</dbReference>
<dbReference type="EMBL" id="JANAVB010012493">
    <property type="protein sequence ID" value="KAJ6836108.1"/>
    <property type="molecule type" value="Genomic_DNA"/>
</dbReference>
<comment type="caution">
    <text evidence="2">The sequence shown here is derived from an EMBL/GenBank/DDBJ whole genome shotgun (WGS) entry which is preliminary data.</text>
</comment>
<feature type="compositionally biased region" description="Polar residues" evidence="1">
    <location>
        <begin position="43"/>
        <end position="55"/>
    </location>
</feature>
<feature type="compositionally biased region" description="Polar residues" evidence="1">
    <location>
        <begin position="296"/>
        <end position="311"/>
    </location>
</feature>
<evidence type="ECO:0000313" key="2">
    <source>
        <dbReference type="EMBL" id="KAJ6836108.1"/>
    </source>
</evidence>
<evidence type="ECO:0000313" key="3">
    <source>
        <dbReference type="Proteomes" id="UP001140949"/>
    </source>
</evidence>
<gene>
    <name evidence="2" type="ORF">M6B38_328750</name>
</gene>
<feature type="region of interest" description="Disordered" evidence="1">
    <location>
        <begin position="1"/>
        <end position="130"/>
    </location>
</feature>
<feature type="compositionally biased region" description="Polar residues" evidence="1">
    <location>
        <begin position="63"/>
        <end position="95"/>
    </location>
</feature>
<protein>
    <submittedName>
        <fullName evidence="2">Sporozoite surface protein 2-like</fullName>
    </submittedName>
</protein>
<keyword evidence="3" id="KW-1185">Reference proteome</keyword>
<feature type="compositionally biased region" description="Polar residues" evidence="1">
    <location>
        <begin position="17"/>
        <end position="34"/>
    </location>
</feature>
<organism evidence="2 3">
    <name type="scientific">Iris pallida</name>
    <name type="common">Sweet iris</name>
    <dbReference type="NCBI Taxonomy" id="29817"/>
    <lineage>
        <taxon>Eukaryota</taxon>
        <taxon>Viridiplantae</taxon>
        <taxon>Streptophyta</taxon>
        <taxon>Embryophyta</taxon>
        <taxon>Tracheophyta</taxon>
        <taxon>Spermatophyta</taxon>
        <taxon>Magnoliopsida</taxon>
        <taxon>Liliopsida</taxon>
        <taxon>Asparagales</taxon>
        <taxon>Iridaceae</taxon>
        <taxon>Iridoideae</taxon>
        <taxon>Irideae</taxon>
        <taxon>Iris</taxon>
    </lineage>
</organism>
<reference evidence="2" key="2">
    <citation type="submission" date="2023-04" db="EMBL/GenBank/DDBJ databases">
        <authorList>
            <person name="Bruccoleri R.E."/>
            <person name="Oakeley E.J."/>
            <person name="Faust A.-M."/>
            <person name="Dessus-Babus S."/>
            <person name="Altorfer M."/>
            <person name="Burckhardt D."/>
            <person name="Oertli M."/>
            <person name="Naumann U."/>
            <person name="Petersen F."/>
            <person name="Wong J."/>
        </authorList>
    </citation>
    <scope>NUCLEOTIDE SEQUENCE</scope>
    <source>
        <strain evidence="2">GSM-AAB239-AS_SAM_17_03QT</strain>
        <tissue evidence="2">Leaf</tissue>
    </source>
</reference>
<dbReference type="Proteomes" id="UP001140949">
    <property type="component" value="Unassembled WGS sequence"/>
</dbReference>
<feature type="compositionally biased region" description="Basic and acidic residues" evidence="1">
    <location>
        <begin position="1"/>
        <end position="13"/>
    </location>
</feature>
<accession>A0AAX6H643</accession>
<name>A0AAX6H643_IRIPA</name>